<dbReference type="EMBL" id="JTDY01002359">
    <property type="protein sequence ID" value="KOB71589.1"/>
    <property type="molecule type" value="Genomic_DNA"/>
</dbReference>
<evidence type="ECO:0000256" key="1">
    <source>
        <dbReference type="SAM" id="MobiDB-lite"/>
    </source>
</evidence>
<proteinExistence type="predicted"/>
<organism evidence="2 3">
    <name type="scientific">Operophtera brumata</name>
    <name type="common">Winter moth</name>
    <name type="synonym">Phalaena brumata</name>
    <dbReference type="NCBI Taxonomy" id="104452"/>
    <lineage>
        <taxon>Eukaryota</taxon>
        <taxon>Metazoa</taxon>
        <taxon>Ecdysozoa</taxon>
        <taxon>Arthropoda</taxon>
        <taxon>Hexapoda</taxon>
        <taxon>Insecta</taxon>
        <taxon>Pterygota</taxon>
        <taxon>Neoptera</taxon>
        <taxon>Endopterygota</taxon>
        <taxon>Lepidoptera</taxon>
        <taxon>Glossata</taxon>
        <taxon>Ditrysia</taxon>
        <taxon>Geometroidea</taxon>
        <taxon>Geometridae</taxon>
        <taxon>Larentiinae</taxon>
        <taxon>Operophtera</taxon>
    </lineage>
</organism>
<protein>
    <submittedName>
        <fullName evidence="2">Uncharacterized protein</fullName>
    </submittedName>
</protein>
<sequence length="144" mass="16071">MISERPPVNGGVGPPPPRPRTFRRNIGDQVSVTSPSNVYLDTNAKLPYYSRNDEEAKKASKKKSIVDNVRFIEVLEQKCLLSIRTVLRDADIEIQDMAAFIDCDSSDSGHLYESLEPRAPPAGHIPHHDDSDSFDSDTDDDCEK</sequence>
<feature type="non-terminal residue" evidence="2">
    <location>
        <position position="144"/>
    </location>
</feature>
<feature type="region of interest" description="Disordered" evidence="1">
    <location>
        <begin position="1"/>
        <end position="25"/>
    </location>
</feature>
<dbReference type="Proteomes" id="UP000037510">
    <property type="component" value="Unassembled WGS sequence"/>
</dbReference>
<dbReference type="AlphaFoldDB" id="A0A0L7L8D4"/>
<evidence type="ECO:0000313" key="2">
    <source>
        <dbReference type="EMBL" id="KOB71589.1"/>
    </source>
</evidence>
<keyword evidence="3" id="KW-1185">Reference proteome</keyword>
<accession>A0A0L7L8D4</accession>
<name>A0A0L7L8D4_OPEBR</name>
<feature type="compositionally biased region" description="Acidic residues" evidence="1">
    <location>
        <begin position="132"/>
        <end position="144"/>
    </location>
</feature>
<feature type="region of interest" description="Disordered" evidence="1">
    <location>
        <begin position="110"/>
        <end position="144"/>
    </location>
</feature>
<comment type="caution">
    <text evidence="2">The sequence shown here is derived from an EMBL/GenBank/DDBJ whole genome shotgun (WGS) entry which is preliminary data.</text>
</comment>
<evidence type="ECO:0000313" key="3">
    <source>
        <dbReference type="Proteomes" id="UP000037510"/>
    </source>
</evidence>
<gene>
    <name evidence="2" type="ORF">OBRU01_13522</name>
</gene>
<reference evidence="2 3" key="1">
    <citation type="journal article" date="2015" name="Genome Biol. Evol.">
        <title>The genome of winter moth (Operophtera brumata) provides a genomic perspective on sexual dimorphism and phenology.</title>
        <authorList>
            <person name="Derks M.F."/>
            <person name="Smit S."/>
            <person name="Salis L."/>
            <person name="Schijlen E."/>
            <person name="Bossers A."/>
            <person name="Mateman C."/>
            <person name="Pijl A.S."/>
            <person name="de Ridder D."/>
            <person name="Groenen M.A."/>
            <person name="Visser M.E."/>
            <person name="Megens H.J."/>
        </authorList>
    </citation>
    <scope>NUCLEOTIDE SEQUENCE [LARGE SCALE GENOMIC DNA]</scope>
    <source>
        <strain evidence="2">WM2013NL</strain>
        <tissue evidence="2">Head and thorax</tissue>
    </source>
</reference>